<dbReference type="Proteomes" id="UP000298218">
    <property type="component" value="Unassembled WGS sequence"/>
</dbReference>
<protein>
    <submittedName>
        <fullName evidence="3">ATP-binding protein</fullName>
    </submittedName>
</protein>
<evidence type="ECO:0000259" key="1">
    <source>
        <dbReference type="Pfam" id="PF13173"/>
    </source>
</evidence>
<feature type="domain" description="DUF4143" evidence="2">
    <location>
        <begin position="206"/>
        <end position="370"/>
    </location>
</feature>
<sequence length="421" mass="46558">MTSASPHHVERRAISVIRDRMTEEPVVLLEGPRSVGKSTLLKSLADAHNAEVIDLDDLATRDAVLADPRLFMAGTPPVCVDEYQKAPLVLDAIKAQLNKNTRPGRFLLAGSTRHDALPKAAQSLTGRLNRMTIYPLTQAEIGGHASHLVDTLFSSPATAIQASASKTTRDDYIQRITRGGFPIAIERTTAASRNRWFDDYIRLTLERDARELSNIRQSAMLPRLLGRLASQTAQVLNIARAATDITLDDRTADSYTKLLEAVFLVQRLPAWHSTLTARTAATPKLHIIDSGVAARLLRLTPEKLARRDATSLTEFGHLLETFVVGEIQREASWIDGIAGIGHWRTHDHDEVDLVIERDDGAIIAFEIKAGSRVPGESFAPMRKLRDTVGDAFIAGVALYLGERSYTFDDRLHVMPVDRLWS</sequence>
<feature type="domain" description="AAA" evidence="1">
    <location>
        <begin position="24"/>
        <end position="141"/>
    </location>
</feature>
<keyword evidence="3" id="KW-0067">ATP-binding</keyword>
<dbReference type="PANTHER" id="PTHR43566:SF2">
    <property type="entry name" value="DUF4143 DOMAIN-CONTAINING PROTEIN"/>
    <property type="match status" value="1"/>
</dbReference>
<evidence type="ECO:0000313" key="3">
    <source>
        <dbReference type="EMBL" id="TFD75353.1"/>
    </source>
</evidence>
<keyword evidence="4" id="KW-1185">Reference proteome</keyword>
<dbReference type="InterPro" id="IPR027417">
    <property type="entry name" value="P-loop_NTPase"/>
</dbReference>
<name>A0A4Y8KLM0_9MICO</name>
<dbReference type="EMBL" id="SOHQ01000044">
    <property type="protein sequence ID" value="TFD75353.1"/>
    <property type="molecule type" value="Genomic_DNA"/>
</dbReference>
<proteinExistence type="predicted"/>
<dbReference type="Pfam" id="PF13173">
    <property type="entry name" value="AAA_14"/>
    <property type="match status" value="1"/>
</dbReference>
<dbReference type="AlphaFoldDB" id="A0A4Y8KLM0"/>
<dbReference type="GO" id="GO:0005524">
    <property type="term" value="F:ATP binding"/>
    <property type="evidence" value="ECO:0007669"/>
    <property type="project" value="UniProtKB-KW"/>
</dbReference>
<dbReference type="SUPFAM" id="SSF52540">
    <property type="entry name" value="P-loop containing nucleoside triphosphate hydrolases"/>
    <property type="match status" value="1"/>
</dbReference>
<keyword evidence="3" id="KW-0547">Nucleotide-binding</keyword>
<organism evidence="3 4">
    <name type="scientific">Cryobacterium psychrophilum</name>
    <dbReference type="NCBI Taxonomy" id="41988"/>
    <lineage>
        <taxon>Bacteria</taxon>
        <taxon>Bacillati</taxon>
        <taxon>Actinomycetota</taxon>
        <taxon>Actinomycetes</taxon>
        <taxon>Micrococcales</taxon>
        <taxon>Microbacteriaceae</taxon>
        <taxon>Cryobacterium</taxon>
    </lineage>
</organism>
<gene>
    <name evidence="3" type="ORF">E3T53_16270</name>
</gene>
<dbReference type="Pfam" id="PF13635">
    <property type="entry name" value="DUF4143"/>
    <property type="match status" value="1"/>
</dbReference>
<evidence type="ECO:0000313" key="4">
    <source>
        <dbReference type="Proteomes" id="UP000298218"/>
    </source>
</evidence>
<dbReference type="OrthoDB" id="128089at2"/>
<dbReference type="Gene3D" id="3.40.50.300">
    <property type="entry name" value="P-loop containing nucleotide triphosphate hydrolases"/>
    <property type="match status" value="1"/>
</dbReference>
<dbReference type="PANTHER" id="PTHR43566">
    <property type="entry name" value="CONSERVED PROTEIN"/>
    <property type="match status" value="1"/>
</dbReference>
<reference evidence="3 4" key="1">
    <citation type="submission" date="2019-03" db="EMBL/GenBank/DDBJ databases">
        <title>Genomics of glacier-inhabiting Cryobacterium strains.</title>
        <authorList>
            <person name="Liu Q."/>
            <person name="Xin Y.-H."/>
        </authorList>
    </citation>
    <scope>NUCLEOTIDE SEQUENCE [LARGE SCALE GENOMIC DNA]</scope>
    <source>
        <strain evidence="3 4">CGMCC 1.4292</strain>
    </source>
</reference>
<evidence type="ECO:0000259" key="2">
    <source>
        <dbReference type="Pfam" id="PF13635"/>
    </source>
</evidence>
<dbReference type="InterPro" id="IPR041682">
    <property type="entry name" value="AAA_14"/>
</dbReference>
<comment type="caution">
    <text evidence="3">The sequence shown here is derived from an EMBL/GenBank/DDBJ whole genome shotgun (WGS) entry which is preliminary data.</text>
</comment>
<dbReference type="RefSeq" id="WP_134175745.1">
    <property type="nucleotide sequence ID" value="NZ_SODI01000002.1"/>
</dbReference>
<accession>A0A4Y8KLM0</accession>
<dbReference type="InterPro" id="IPR025420">
    <property type="entry name" value="DUF4143"/>
</dbReference>